<dbReference type="GO" id="GO:0006401">
    <property type="term" value="P:RNA catabolic process"/>
    <property type="evidence" value="ECO:0007669"/>
    <property type="project" value="InterPro"/>
</dbReference>
<evidence type="ECO:0000256" key="2">
    <source>
        <dbReference type="ARBA" id="ARBA00022803"/>
    </source>
</evidence>
<dbReference type="PROSITE" id="PS50293">
    <property type="entry name" value="TPR_REGION"/>
    <property type="match status" value="1"/>
</dbReference>
<dbReference type="Pfam" id="PF13432">
    <property type="entry name" value="TPR_16"/>
    <property type="match status" value="2"/>
</dbReference>
<comment type="caution">
    <text evidence="4">The sequence shown here is derived from an EMBL/GenBank/DDBJ whole genome shotgun (WGS) entry which is preliminary data.</text>
</comment>
<dbReference type="Proteomes" id="UP001331515">
    <property type="component" value="Unassembled WGS sequence"/>
</dbReference>
<dbReference type="InterPro" id="IPR011990">
    <property type="entry name" value="TPR-like_helical_dom_sf"/>
</dbReference>
<dbReference type="PANTHER" id="PTHR15704:SF7">
    <property type="entry name" value="SUPERKILLER COMPLEX PROTEIN 3"/>
    <property type="match status" value="1"/>
</dbReference>
<dbReference type="SMART" id="SM00028">
    <property type="entry name" value="TPR"/>
    <property type="match status" value="16"/>
</dbReference>
<dbReference type="EMBL" id="JAURVH010001515">
    <property type="protein sequence ID" value="KAK5932941.1"/>
    <property type="molecule type" value="Genomic_DNA"/>
</dbReference>
<feature type="repeat" description="TPR" evidence="3">
    <location>
        <begin position="40"/>
        <end position="73"/>
    </location>
</feature>
<feature type="repeat" description="TPR" evidence="3">
    <location>
        <begin position="859"/>
        <end position="892"/>
    </location>
</feature>
<evidence type="ECO:0000313" key="4">
    <source>
        <dbReference type="EMBL" id="KAK5932941.1"/>
    </source>
</evidence>
<gene>
    <name evidence="4" type="ORF">CgunFtcFv8_004610</name>
</gene>
<organism evidence="4 5">
    <name type="scientific">Champsocephalus gunnari</name>
    <name type="common">Mackerel icefish</name>
    <dbReference type="NCBI Taxonomy" id="52237"/>
    <lineage>
        <taxon>Eukaryota</taxon>
        <taxon>Metazoa</taxon>
        <taxon>Chordata</taxon>
        <taxon>Craniata</taxon>
        <taxon>Vertebrata</taxon>
        <taxon>Euteleostomi</taxon>
        <taxon>Actinopterygii</taxon>
        <taxon>Neopterygii</taxon>
        <taxon>Teleostei</taxon>
        <taxon>Neoteleostei</taxon>
        <taxon>Acanthomorphata</taxon>
        <taxon>Eupercaria</taxon>
        <taxon>Perciformes</taxon>
        <taxon>Notothenioidei</taxon>
        <taxon>Channichthyidae</taxon>
        <taxon>Champsocephalus</taxon>
    </lineage>
</organism>
<dbReference type="SUPFAM" id="SSF48452">
    <property type="entry name" value="TPR-like"/>
    <property type="match status" value="5"/>
</dbReference>
<evidence type="ECO:0000256" key="1">
    <source>
        <dbReference type="ARBA" id="ARBA00022737"/>
    </source>
</evidence>
<dbReference type="GO" id="GO:0055087">
    <property type="term" value="C:Ski complex"/>
    <property type="evidence" value="ECO:0007669"/>
    <property type="project" value="InterPro"/>
</dbReference>
<reference evidence="4 5" key="1">
    <citation type="journal article" date="2023" name="Mol. Biol. Evol.">
        <title>Genomics of Secondarily Temperate Adaptation in the Only Non-Antarctic Icefish.</title>
        <authorList>
            <person name="Rivera-Colon A.G."/>
            <person name="Rayamajhi N."/>
            <person name="Minhas B.F."/>
            <person name="Madrigal G."/>
            <person name="Bilyk K.T."/>
            <person name="Yoon V."/>
            <person name="Hune M."/>
            <person name="Gregory S."/>
            <person name="Cheng C.H.C."/>
            <person name="Catchen J.M."/>
        </authorList>
    </citation>
    <scope>NUCLEOTIDE SEQUENCE [LARGE SCALE GENOMIC DNA]</scope>
    <source>
        <tissue evidence="4">White muscle</tissue>
    </source>
</reference>
<feature type="repeat" description="TPR" evidence="3">
    <location>
        <begin position="416"/>
        <end position="449"/>
    </location>
</feature>
<dbReference type="Gene3D" id="1.25.40.10">
    <property type="entry name" value="Tetratricopeptide repeat domain"/>
    <property type="match status" value="7"/>
</dbReference>
<keyword evidence="5" id="KW-1185">Reference proteome</keyword>
<dbReference type="InterPro" id="IPR019734">
    <property type="entry name" value="TPR_rpt"/>
</dbReference>
<evidence type="ECO:0000313" key="5">
    <source>
        <dbReference type="Proteomes" id="UP001331515"/>
    </source>
</evidence>
<proteinExistence type="predicted"/>
<feature type="repeat" description="TPR" evidence="3">
    <location>
        <begin position="560"/>
        <end position="593"/>
    </location>
</feature>
<feature type="repeat" description="TPR" evidence="3">
    <location>
        <begin position="594"/>
        <end position="627"/>
    </location>
</feature>
<protein>
    <recommendedName>
        <fullName evidence="6">Tetratricopeptide repeat protein 37</fullName>
    </recommendedName>
</protein>
<dbReference type="Pfam" id="PF13431">
    <property type="entry name" value="TPR_17"/>
    <property type="match status" value="1"/>
</dbReference>
<accession>A0AAN8E111</accession>
<keyword evidence="1" id="KW-0677">Repeat</keyword>
<keyword evidence="2 3" id="KW-0802">TPR repeat</keyword>
<evidence type="ECO:0000256" key="3">
    <source>
        <dbReference type="PROSITE-ProRule" id="PRU00339"/>
    </source>
</evidence>
<dbReference type="Pfam" id="PF13181">
    <property type="entry name" value="TPR_8"/>
    <property type="match status" value="1"/>
</dbReference>
<evidence type="ECO:0008006" key="6">
    <source>
        <dbReference type="Google" id="ProtNLM"/>
    </source>
</evidence>
<dbReference type="PANTHER" id="PTHR15704">
    <property type="entry name" value="SUPERKILLER 3 PROTEIN-RELATED"/>
    <property type="match status" value="1"/>
</dbReference>
<dbReference type="InterPro" id="IPR039226">
    <property type="entry name" value="Ski3/TTC37"/>
</dbReference>
<name>A0AAN8E111_CHAGU</name>
<dbReference type="PROSITE" id="PS50005">
    <property type="entry name" value="TPR"/>
    <property type="match status" value="5"/>
</dbReference>
<sequence>MSSKEVKAALKNARDAIKNKEFKEALKHCKAVLKIEKSNYNAWVFIGLAASELDQPDQSQTAYKKAVELEPEQLLAWQGLANLYVKTDQWDFQVELPNVYQKLVELYASSDKNKCYETISKLSDIYQSDKEYAKLAKVKLQLIQVKEEEGVDKKELLQLWQQLTKLLSDCLNGEEQDNEIQQHIITAFEKAMVLMDPVPGEEHKKMSADYVKCLSKLPQQEPKMKEACESMLSLYPNQSYPLEVLCSHYLKTGVQDEGAVSCFSRLLDVAPNSGIGHLGLGTKALQEGRFKDAIRDLSQGLKTMSSSTGWCSLAEAQFKMQRYSDSAMSCTQGLTLCVSGDKALRVKLLKLKLENLVRSGGEGAADQALETFSQIPDAEKDPVLVALRGHAYLYKGQVDEALEVSSELVASHPNLTQALVLRGQAHLAQGKLQLAEESFLKAASQSPDCGEYYFLLGRLYWDMGEETRKDRSKTHTHLLKAAKLDPNLGCVFRYLGHYYREVAKDPARARGCYKKAFEMDKDDVESGAASVDLSMEQDDMDTALAILQSVIEKATPGSAKWAWMRRGLYYLKVGEYQQAVSDLQAALRADPEDWVCWECLGEAYLNRRSFTAALKAFGKAHQLQPASIYSVYQAAAIKQTLGKFREAVAEFLQITAQQDYVPALKGLGECQLSVAKIVMEDCRDGGAIDLIQQAIQNLFRAVELRPDLSCLWKLLGDACTAVSTVSPNRAQVSMPGPLAGLEPNTQSHTLNQAQTLKVGERCYARALKLMSEVPSLWYDLGLNYYHQSSLTCPSGEDQNSSSLLLEKAKQCLKKAIMMDSGNHNYWNALGVTSMSKALENFALAQHCFIKSIEVEPNNVVAWTNLGTLYLKKDNIELAHEAFKIAQSLEPLYVNCWIGQALIAERVESFDTMDLFRHTTELSTHMEGVKGYAYWVCSTLLDKSNRDSTLYRYNIVQMNAVSAAQVALSKYTERIQSDPDAFIMLGYLNEHLQLKRQAVQAYKRAVELLQSMSSEDALAFALGSYGRALCTSGQPEEAVRVYSSTPLQELSDLAGLALSSCRAGLIPESISAYERALAVASGEKEKAYILTALALLQHRLGNLDSAKTLLFKCSMLKEPIPESLLCLCALGLVQSDATLSAAALTELLKQGPASGSVIEQRCLLTCALLALQGNYSAVQREASRAVHSNPGNPSLWALLSRLVPQYYPRKANGGAMAGHVACLSSMTLGKRAMLYSGVNQLANGKHSGEDTHRNALKTMQRAVMLCPDDPATWAGLMAACHTENTSCYLSGSAPCRRGLEQTLMSVVSEKVHHVEEIERPLAQTLEGWVLQQAVTGLMLGGQLEQAEALCTQVLSVSPEHPAVMLSLRQVQCQRLLLAGGGTVLPDSVLEQLNNTVMRNPTNLGGWHWLAEVYRSQGLLLQAVMAYRRSLQISSQLGLHSSQISTLLRLALLALGPIDVTAPRIVLNQLMTFQAGVPGNDWTNMIVEATTEVLKLGSSSVALLFQALLHVVTKMAARETRRLLERLVYSQDVPVTVVQVASWYLLRHLHSKNDQELIDVLSQYAKMKRDQRLLDFHSLLSSSSA</sequence>